<dbReference type="Gene3D" id="2.120.10.70">
    <property type="entry name" value="Fucose-specific lectin"/>
    <property type="match status" value="1"/>
</dbReference>
<gene>
    <name evidence="2" type="ORF">CLO192961_LOCUS192673</name>
</gene>
<dbReference type="Proteomes" id="UP000766486">
    <property type="component" value="Unassembled WGS sequence"/>
</dbReference>
<dbReference type="SUPFAM" id="SSF48403">
    <property type="entry name" value="Ankyrin repeat"/>
    <property type="match status" value="1"/>
</dbReference>
<evidence type="ECO:0000313" key="3">
    <source>
        <dbReference type="Proteomes" id="UP000766486"/>
    </source>
</evidence>
<dbReference type="EMBL" id="CABFNS010000753">
    <property type="protein sequence ID" value="VUC26616.1"/>
    <property type="molecule type" value="Genomic_DNA"/>
</dbReference>
<keyword evidence="3" id="KW-1185">Reference proteome</keyword>
<dbReference type="InterPro" id="IPR012475">
    <property type="entry name" value="Fungal_lectin"/>
</dbReference>
<reference evidence="2 3" key="1">
    <citation type="submission" date="2019-06" db="EMBL/GenBank/DDBJ databases">
        <authorList>
            <person name="Broberg M."/>
        </authorList>
    </citation>
    <scope>NUCLEOTIDE SEQUENCE [LARGE SCALE GENOMIC DNA]</scope>
</reference>
<dbReference type="Gene3D" id="1.25.40.20">
    <property type="entry name" value="Ankyrin repeat-containing domain"/>
    <property type="match status" value="1"/>
</dbReference>
<evidence type="ECO:0000313" key="2">
    <source>
        <dbReference type="EMBL" id="VUC26616.1"/>
    </source>
</evidence>
<dbReference type="InterPro" id="IPR036770">
    <property type="entry name" value="Ankyrin_rpt-contain_sf"/>
</dbReference>
<organism evidence="2 3">
    <name type="scientific">Bionectria ochroleuca</name>
    <name type="common">Gliocladium roseum</name>
    <dbReference type="NCBI Taxonomy" id="29856"/>
    <lineage>
        <taxon>Eukaryota</taxon>
        <taxon>Fungi</taxon>
        <taxon>Dikarya</taxon>
        <taxon>Ascomycota</taxon>
        <taxon>Pezizomycotina</taxon>
        <taxon>Sordariomycetes</taxon>
        <taxon>Hypocreomycetidae</taxon>
        <taxon>Hypocreales</taxon>
        <taxon>Bionectriaceae</taxon>
        <taxon>Clonostachys</taxon>
    </lineage>
</organism>
<dbReference type="SUPFAM" id="SSF89372">
    <property type="entry name" value="Fucose-specific lectin"/>
    <property type="match status" value="1"/>
</dbReference>
<dbReference type="Pfam" id="PF07938">
    <property type="entry name" value="Fungal_lectin"/>
    <property type="match status" value="1"/>
</dbReference>
<protein>
    <recommendedName>
        <fullName evidence="4">Fucose-specific lectin</fullName>
    </recommendedName>
</protein>
<comment type="similarity">
    <text evidence="1">Belongs to the fungal fucose-specific lectin family.</text>
</comment>
<evidence type="ECO:0008006" key="4">
    <source>
        <dbReference type="Google" id="ProtNLM"/>
    </source>
</evidence>
<proteinExistence type="inferred from homology"/>
<name>A0ABY6U9R7_BIOOC</name>
<accession>A0ABY6U9R7</accession>
<sequence>MLETRLSASLAADPNEVGKYFNFVLYQDQLGFIKEATYHSDIGWFVGPDDVVTSSAKRKSALAVISWVDGVNIELRAYFIDRDNKIGECSSTIHGLRDRTPWVPVESDFGAAKAAVETQLTALRSSNGTLRLVYQSDNGALHQLFQAKNSKRWADSSITSTPVYHGTGLALVTGSNDFRLYYTNTERKIERLVYEPNLGWGHQMVLPVDLVVHFDSAIAATAWRSSDSHDLQIRLHTLDDMHNLVRVYYDQAEEEWRFGTDKAGEETPHGSGIAAVPTTDRPGDLVFYQPQWDPRTIAKFEYHGEEKRRVPLGIATSQGRSGSDIHGVGIDEKERLRYGDLLRDVFNALQSDGSVDDLKSRVDALLARLAVPDEKVAEIAHHIDGWLGNGARKPHVTVIPPTDKPNLTLINAAADGDLLAVQGLLLDPSYDIHLKDNNGHKAIWHAAQQGRTDILKLLAARTGVSPSWVERLANDHSSHGLKQIMFEALHPGDEKVVQAVLDLGGSADWTSGDVNIAWSSWNAPALHYANYYQWQHIFRLLVSYGANKGALDGYQKRYDNSSWGGAKGY</sequence>
<evidence type="ECO:0000256" key="1">
    <source>
        <dbReference type="ARBA" id="ARBA00009042"/>
    </source>
</evidence>
<comment type="caution">
    <text evidence="2">The sequence shown here is derived from an EMBL/GenBank/DDBJ whole genome shotgun (WGS) entry which is preliminary data.</text>
</comment>